<dbReference type="Proteomes" id="UP000626554">
    <property type="component" value="Unassembled WGS sequence"/>
</dbReference>
<keyword evidence="3" id="KW-0378">Hydrolase</keyword>
<dbReference type="InterPro" id="IPR003737">
    <property type="entry name" value="GlcNAc_PI_deacetylase-related"/>
</dbReference>
<dbReference type="InterPro" id="IPR004547">
    <property type="entry name" value="Glucosamine6P_isomerase"/>
</dbReference>
<dbReference type="InterPro" id="IPR052960">
    <property type="entry name" value="GlcN6P_deaminase-like"/>
</dbReference>
<dbReference type="InterPro" id="IPR037171">
    <property type="entry name" value="NagB/RpiA_transferase-like"/>
</dbReference>
<dbReference type="PANTHER" id="PTHR42892">
    <property type="entry name" value="GLUCOSAMINE-6-PHOSPHATE DEAMINASE-LIKE PROTEIN BT_0258-RELATED"/>
    <property type="match status" value="1"/>
</dbReference>
<dbReference type="InterPro" id="IPR024078">
    <property type="entry name" value="LmbE-like_dom_sf"/>
</dbReference>
<dbReference type="EC" id="3.5.99.6" evidence="1"/>
<dbReference type="Gene3D" id="3.40.50.1360">
    <property type="match status" value="1"/>
</dbReference>
<evidence type="ECO:0000256" key="1">
    <source>
        <dbReference type="NCBIfam" id="TIGR00502"/>
    </source>
</evidence>
<dbReference type="InterPro" id="IPR006148">
    <property type="entry name" value="Glc/Gal-6P_isomerase"/>
</dbReference>
<dbReference type="CDD" id="cd01399">
    <property type="entry name" value="GlcN6P_deaminase"/>
    <property type="match status" value="1"/>
</dbReference>
<gene>
    <name evidence="3" type="primary">nagB</name>
    <name evidence="3" type="ORF">HW556_00415</name>
</gene>
<dbReference type="RefSeq" id="WP_176896954.1">
    <property type="nucleotide sequence ID" value="NZ_JABKAV010000001.1"/>
</dbReference>
<protein>
    <recommendedName>
        <fullName evidence="1">Glucosamine-6-phosphate deaminase</fullName>
        <ecNumber evidence="1">3.5.99.6</ecNumber>
    </recommendedName>
</protein>
<dbReference type="NCBIfam" id="TIGR00502">
    <property type="entry name" value="nagB"/>
    <property type="match status" value="1"/>
</dbReference>
<feature type="domain" description="Glucosamine/galactosamine-6-phosphate isomerase" evidence="2">
    <location>
        <begin position="34"/>
        <end position="252"/>
    </location>
</feature>
<dbReference type="PANTHER" id="PTHR42892:SF1">
    <property type="entry name" value="GLUCOSAMINE-6-PHOSPHATE ISOMERASE"/>
    <property type="match status" value="1"/>
</dbReference>
<reference evidence="3 4" key="1">
    <citation type="submission" date="2020-05" db="EMBL/GenBank/DDBJ databases">
        <title>Hymenobacter terrestris sp. nov. and Hymenobacter lapidiphilus sp. nov., isolated from regoliths in Antarctica.</title>
        <authorList>
            <person name="Sedlacek I."/>
            <person name="Pantucek R."/>
            <person name="Zeman M."/>
            <person name="Holochova P."/>
            <person name="Kralova S."/>
            <person name="Stankova E."/>
            <person name="Sedo O."/>
            <person name="Micenkova L."/>
            <person name="Svec P."/>
            <person name="Gupta V."/>
            <person name="Sood U."/>
            <person name="Korpole U.S."/>
            <person name="Lal R."/>
        </authorList>
    </citation>
    <scope>NUCLEOTIDE SEQUENCE [LARGE SCALE GENOMIC DNA]</scope>
    <source>
        <strain evidence="3 4">P5252</strain>
    </source>
</reference>
<evidence type="ECO:0000313" key="3">
    <source>
        <dbReference type="EMBL" id="NVO83335.1"/>
    </source>
</evidence>
<evidence type="ECO:0000259" key="2">
    <source>
        <dbReference type="Pfam" id="PF01182"/>
    </source>
</evidence>
<name>A0ABX2PXC1_9BACT</name>
<dbReference type="Gene3D" id="3.40.50.10320">
    <property type="entry name" value="LmbE-like"/>
    <property type="match status" value="1"/>
</dbReference>
<dbReference type="Pfam" id="PF02585">
    <property type="entry name" value="PIG-L"/>
    <property type="match status" value="1"/>
</dbReference>
<proteinExistence type="predicted"/>
<dbReference type="SUPFAM" id="SSF100950">
    <property type="entry name" value="NagB/RpiA/CoA transferase-like"/>
    <property type="match status" value="1"/>
</dbReference>
<dbReference type="NCBIfam" id="NF002557">
    <property type="entry name" value="PRK02122.1"/>
    <property type="match status" value="1"/>
</dbReference>
<comment type="caution">
    <text evidence="3">The sequence shown here is derived from an EMBL/GenBank/DDBJ whole genome shotgun (WGS) entry which is preliminary data.</text>
</comment>
<accession>A0ABX2PXC1</accession>
<dbReference type="SUPFAM" id="SSF102588">
    <property type="entry name" value="LmbE-like"/>
    <property type="match status" value="1"/>
</dbReference>
<sequence length="647" mass="72949">MTNPTAPVTTRLNLLEETRFEKQPVTVFANPQLASIQVAARIADLIRRKQQRNEPAVLGLATGATPVQVYAELVRLHQQEGLSFRNVVTFNLDEYYPMLPTAPQSYVTFMHEHLFDHIDIEPENIHIPDGTLAPEDVADYCLRYEQQIGQAGGLDLQLLGIGRTGHVGFNEPGSAPNSGTRLVTLDDLTRRDASRDFGGKESVPRKAITMGIGTIFKARELVLLAWSGKKASIVKKAVEGEVSGEVPATYLQLAPNVEFVLDEAAAAELTRFDTPWLVKDCVWSELLIRKAVIWLSNTLGKPILKLTEEDYNNNGMAELVTERGAAYDINIAIFNHLQHTITGWPGGKPGADDSQRPERALPEKKRSLIFSPHPDDDVISMGGTFIRLIDQGHEVHVAYQTSGNTAVWDDDVLRYMEFAIDLEKSLGRDGRELLKVYENMRAFIGQKQPNQVDTQEIRNVKSYIRKSEAIAGARYAGLPDSHIHFQALPFYESGKTVKHPVTDEDIALTMQLLQGIKPHQVFLAGDFADPNGTHIVCFNIVAEALRRLKATESWVADCWVWMYRGAWHEFPVHEIEMAVPLSPHEVMRKRNAIFKHQSQKDTPVFPGDDAREFWVRAEHRNHETAEHYHRLGMANYEAMEAFVRWHF</sequence>
<dbReference type="GO" id="GO:0004342">
    <property type="term" value="F:glucosamine-6-phosphate deaminase activity"/>
    <property type="evidence" value="ECO:0007669"/>
    <property type="project" value="UniProtKB-EC"/>
</dbReference>
<dbReference type="EMBL" id="JABKAV010000001">
    <property type="protein sequence ID" value="NVO83335.1"/>
    <property type="molecule type" value="Genomic_DNA"/>
</dbReference>
<organism evidence="3 4">
    <name type="scientific">Hymenobacter terrestris</name>
    <dbReference type="NCBI Taxonomy" id="2748310"/>
    <lineage>
        <taxon>Bacteria</taxon>
        <taxon>Pseudomonadati</taxon>
        <taxon>Bacteroidota</taxon>
        <taxon>Cytophagia</taxon>
        <taxon>Cytophagales</taxon>
        <taxon>Hymenobacteraceae</taxon>
        <taxon>Hymenobacter</taxon>
    </lineage>
</organism>
<keyword evidence="4" id="KW-1185">Reference proteome</keyword>
<dbReference type="Pfam" id="PF01182">
    <property type="entry name" value="Glucosamine_iso"/>
    <property type="match status" value="1"/>
</dbReference>
<evidence type="ECO:0000313" key="4">
    <source>
        <dbReference type="Proteomes" id="UP000626554"/>
    </source>
</evidence>